<proteinExistence type="predicted"/>
<dbReference type="SUPFAM" id="SSF55073">
    <property type="entry name" value="Nucleotide cyclase"/>
    <property type="match status" value="1"/>
</dbReference>
<evidence type="ECO:0000256" key="6">
    <source>
        <dbReference type="SAM" id="Phobius"/>
    </source>
</evidence>
<feature type="domain" description="GGDEF" evidence="10">
    <location>
        <begin position="653"/>
        <end position="791"/>
    </location>
</feature>
<dbReference type="Gene3D" id="3.20.20.450">
    <property type="entry name" value="EAL domain"/>
    <property type="match status" value="1"/>
</dbReference>
<dbReference type="Proteomes" id="UP000198284">
    <property type="component" value="Unassembled WGS sequence"/>
</dbReference>
<organism evidence="11 12">
    <name type="scientific">Noviherbaspirillum humi</name>
    <dbReference type="NCBI Taxonomy" id="1688639"/>
    <lineage>
        <taxon>Bacteria</taxon>
        <taxon>Pseudomonadati</taxon>
        <taxon>Pseudomonadota</taxon>
        <taxon>Betaproteobacteria</taxon>
        <taxon>Burkholderiales</taxon>
        <taxon>Oxalobacteraceae</taxon>
        <taxon>Noviherbaspirillum</taxon>
    </lineage>
</organism>
<dbReference type="CDD" id="cd01948">
    <property type="entry name" value="EAL"/>
    <property type="match status" value="1"/>
</dbReference>
<dbReference type="Gene3D" id="6.10.340.10">
    <property type="match status" value="1"/>
</dbReference>
<evidence type="ECO:0000256" key="2">
    <source>
        <dbReference type="ARBA" id="ARBA00022475"/>
    </source>
</evidence>
<dbReference type="InterPro" id="IPR052155">
    <property type="entry name" value="Biofilm_reg_signaling"/>
</dbReference>
<dbReference type="InterPro" id="IPR013655">
    <property type="entry name" value="PAS_fold_3"/>
</dbReference>
<keyword evidence="2" id="KW-1003">Cell membrane</keyword>
<dbReference type="Pfam" id="PF00563">
    <property type="entry name" value="EAL"/>
    <property type="match status" value="1"/>
</dbReference>
<accession>A0A239ICA6</accession>
<gene>
    <name evidence="11" type="ORF">SAMN06265795_10947</name>
</gene>
<evidence type="ECO:0000313" key="11">
    <source>
        <dbReference type="EMBL" id="SNS91280.1"/>
    </source>
</evidence>
<dbReference type="PROSITE" id="PS50883">
    <property type="entry name" value="EAL"/>
    <property type="match status" value="1"/>
</dbReference>
<dbReference type="NCBIfam" id="TIGR00229">
    <property type="entry name" value="sensory_box"/>
    <property type="match status" value="2"/>
</dbReference>
<dbReference type="FunFam" id="3.30.70.270:FF:000001">
    <property type="entry name" value="Diguanylate cyclase domain protein"/>
    <property type="match status" value="1"/>
</dbReference>
<dbReference type="InterPro" id="IPR000014">
    <property type="entry name" value="PAS"/>
</dbReference>
<dbReference type="Gene3D" id="3.30.70.270">
    <property type="match status" value="1"/>
</dbReference>
<feature type="domain" description="EAL" evidence="9">
    <location>
        <begin position="800"/>
        <end position="1052"/>
    </location>
</feature>
<feature type="domain" description="PAS" evidence="7">
    <location>
        <begin position="499"/>
        <end position="542"/>
    </location>
</feature>
<name>A0A239ICA6_9BURK</name>
<protein>
    <submittedName>
        <fullName evidence="11">PAS domain S-box-containing protein/diguanylate cyclase (GGDEF) domain-containing protein</fullName>
    </submittedName>
</protein>
<dbReference type="InterPro" id="IPR000160">
    <property type="entry name" value="GGDEF_dom"/>
</dbReference>
<dbReference type="CDD" id="cd12914">
    <property type="entry name" value="PDC1_DGC_like"/>
    <property type="match status" value="1"/>
</dbReference>
<feature type="transmembrane region" description="Helical" evidence="6">
    <location>
        <begin position="21"/>
        <end position="42"/>
    </location>
</feature>
<dbReference type="SMART" id="SM00091">
    <property type="entry name" value="PAS"/>
    <property type="match status" value="2"/>
</dbReference>
<dbReference type="CDD" id="cd01949">
    <property type="entry name" value="GGDEF"/>
    <property type="match status" value="1"/>
</dbReference>
<keyword evidence="12" id="KW-1185">Reference proteome</keyword>
<dbReference type="Gene3D" id="3.30.450.20">
    <property type="entry name" value="PAS domain"/>
    <property type="match status" value="3"/>
</dbReference>
<reference evidence="11 12" key="1">
    <citation type="submission" date="2017-06" db="EMBL/GenBank/DDBJ databases">
        <authorList>
            <person name="Kim H.J."/>
            <person name="Triplett B.A."/>
        </authorList>
    </citation>
    <scope>NUCLEOTIDE SEQUENCE [LARGE SCALE GENOMIC DNA]</scope>
    <source>
        <strain evidence="11 12">U15</strain>
    </source>
</reference>
<dbReference type="InterPro" id="IPR001633">
    <property type="entry name" value="EAL_dom"/>
</dbReference>
<dbReference type="PANTHER" id="PTHR44757:SF2">
    <property type="entry name" value="BIOFILM ARCHITECTURE MAINTENANCE PROTEIN MBAA"/>
    <property type="match status" value="1"/>
</dbReference>
<evidence type="ECO:0000256" key="3">
    <source>
        <dbReference type="ARBA" id="ARBA00022692"/>
    </source>
</evidence>
<comment type="subcellular location">
    <subcellularLocation>
        <location evidence="1">Cell membrane</location>
        <topology evidence="1">Multi-pass membrane protein</topology>
    </subcellularLocation>
</comment>
<evidence type="ECO:0000259" key="8">
    <source>
        <dbReference type="PROSITE" id="PS50113"/>
    </source>
</evidence>
<evidence type="ECO:0000259" key="9">
    <source>
        <dbReference type="PROSITE" id="PS50883"/>
    </source>
</evidence>
<keyword evidence="5 6" id="KW-0472">Membrane</keyword>
<dbReference type="Pfam" id="PF13426">
    <property type="entry name" value="PAS_9"/>
    <property type="match status" value="1"/>
</dbReference>
<evidence type="ECO:0000259" key="7">
    <source>
        <dbReference type="PROSITE" id="PS50112"/>
    </source>
</evidence>
<dbReference type="Pfam" id="PF08447">
    <property type="entry name" value="PAS_3"/>
    <property type="match status" value="1"/>
</dbReference>
<dbReference type="PANTHER" id="PTHR44757">
    <property type="entry name" value="DIGUANYLATE CYCLASE DGCP"/>
    <property type="match status" value="1"/>
</dbReference>
<evidence type="ECO:0000256" key="1">
    <source>
        <dbReference type="ARBA" id="ARBA00004651"/>
    </source>
</evidence>
<sequence length="1059" mass="117471">MRKLPFFPALDRLASYRRLRLQSLLILLAVIALAPGLLLFIYTTSTIQQDELSKAKLELESVGKLVVANQQQLVEGERQILATVASGPSLRRSNLHSLCIEFLQNVLVASPGNANISLLDMHANVVCQANESLPHAQTASRSYFLNAIAGKEFSLGRDVVRLASGKNSIGFGMPVYDYADNLIGVAVGLLDLDYTNRQLQSIALPEYFHISVVDANANVLATSVNTTEKLGVPVSNPMLKSAILRHAPADFMASDKQGNAWLHTLKPIGGTGPDGLMVAISVRKEDIVSVANGHFRQQLILMTLASLAGLLAAWLFAQRCLAKPVAQLLERMRCVEQGQSFNACSTPVAKNLEFMELNEGFSSMLSKLEKNQQQLIRAQQITRVGFYQLDLQTRLYTASPIVYEILGLDPAVGPLTVEQYQSMIFPDDRELVKKHRERLFSGGEPLRLQYRLVQPGGTIRWIDAYGFLQKNEQGTPILYSGAIQDITDRKVAEQAQRANENRFRLLFENSLDGILQTDGAGKIIKANPAACSIFGMSEAQLIKCTRDDVVFAEDARLQPLLEERDATGQARGTLTMKRGDGTRFEAELAASVYKDDEGKPICSLILRDITERIKAEQNIHQLAFFDALTHLPNRRLLMDRLALLHAVAQHLKQIGAVMFIDLDRFKNVNDARGHAIGDELLKQVADRLSSLMRSEDTVARIGGDEFVILMPDLATDLFAGAQQAMAAAEKIQEKLTLPFQINGQPYGAAASIGVTLFPKADQTTEDLLREADTAMYRAKHAGRNRIAFFEPSMQMQVEERLSLENELAHALGTSQLEMYLQPQFTMHGRPVGCEMLVRWTHPVRGILSPAAFIPVAEESDLICRLGEWTIREGCQTLLRLHTEERPMTVSVNVSPRQFHETEFVEMVGKILRETGAPASQLIFEVTEGLLIDRLDQTIARMDELVDMGIRFSIDDFGTGYSSLAYLRRLPLYELKIDRSFVRCTPDDQGGTAIVQSILSLAKNLNLKVVAEGVETPEQSRFLYSAGCDFLQGYLLAPPMPFKSWLQKLKAKEGMQAAAS</sequence>
<dbReference type="InterPro" id="IPR029787">
    <property type="entry name" value="Nucleotide_cyclase"/>
</dbReference>
<dbReference type="SMART" id="SM00267">
    <property type="entry name" value="GGDEF"/>
    <property type="match status" value="1"/>
</dbReference>
<dbReference type="SMART" id="SM00086">
    <property type="entry name" value="PAC"/>
    <property type="match status" value="2"/>
</dbReference>
<keyword evidence="3 6" id="KW-0812">Transmembrane</keyword>
<evidence type="ECO:0000313" key="12">
    <source>
        <dbReference type="Proteomes" id="UP000198284"/>
    </source>
</evidence>
<dbReference type="NCBIfam" id="TIGR00254">
    <property type="entry name" value="GGDEF"/>
    <property type="match status" value="1"/>
</dbReference>
<dbReference type="Pfam" id="PF00990">
    <property type="entry name" value="GGDEF"/>
    <property type="match status" value="1"/>
</dbReference>
<dbReference type="PROSITE" id="PS50113">
    <property type="entry name" value="PAC"/>
    <property type="match status" value="2"/>
</dbReference>
<dbReference type="InterPro" id="IPR033479">
    <property type="entry name" value="dCache_1"/>
</dbReference>
<feature type="domain" description="PAC" evidence="8">
    <location>
        <begin position="446"/>
        <end position="498"/>
    </location>
</feature>
<dbReference type="InterPro" id="IPR001610">
    <property type="entry name" value="PAC"/>
</dbReference>
<dbReference type="CDD" id="cd00130">
    <property type="entry name" value="PAS"/>
    <property type="match status" value="2"/>
</dbReference>
<evidence type="ECO:0000256" key="5">
    <source>
        <dbReference type="ARBA" id="ARBA00023136"/>
    </source>
</evidence>
<dbReference type="OrthoDB" id="9813903at2"/>
<keyword evidence="4 6" id="KW-1133">Transmembrane helix</keyword>
<dbReference type="EMBL" id="FZOT01000009">
    <property type="protein sequence ID" value="SNS91280.1"/>
    <property type="molecule type" value="Genomic_DNA"/>
</dbReference>
<dbReference type="SUPFAM" id="SSF55785">
    <property type="entry name" value="PYP-like sensor domain (PAS domain)"/>
    <property type="match status" value="2"/>
</dbReference>
<dbReference type="AlphaFoldDB" id="A0A239ICA6"/>
<dbReference type="PROSITE" id="PS50887">
    <property type="entry name" value="GGDEF"/>
    <property type="match status" value="1"/>
</dbReference>
<feature type="domain" description="PAC" evidence="8">
    <location>
        <begin position="570"/>
        <end position="621"/>
    </location>
</feature>
<dbReference type="PROSITE" id="PS50112">
    <property type="entry name" value="PAS"/>
    <property type="match status" value="1"/>
</dbReference>
<dbReference type="InterPro" id="IPR000700">
    <property type="entry name" value="PAS-assoc_C"/>
</dbReference>
<dbReference type="GO" id="GO:0003824">
    <property type="term" value="F:catalytic activity"/>
    <property type="evidence" value="ECO:0007669"/>
    <property type="project" value="UniProtKB-ARBA"/>
</dbReference>
<dbReference type="SMART" id="SM00052">
    <property type="entry name" value="EAL"/>
    <property type="match status" value="1"/>
</dbReference>
<dbReference type="SUPFAM" id="SSF141868">
    <property type="entry name" value="EAL domain-like"/>
    <property type="match status" value="1"/>
</dbReference>
<dbReference type="InterPro" id="IPR035919">
    <property type="entry name" value="EAL_sf"/>
</dbReference>
<dbReference type="InterPro" id="IPR035965">
    <property type="entry name" value="PAS-like_dom_sf"/>
</dbReference>
<dbReference type="GO" id="GO:0005886">
    <property type="term" value="C:plasma membrane"/>
    <property type="evidence" value="ECO:0007669"/>
    <property type="project" value="UniProtKB-SubCell"/>
</dbReference>
<dbReference type="InterPro" id="IPR043128">
    <property type="entry name" value="Rev_trsase/Diguanyl_cyclase"/>
</dbReference>
<evidence type="ECO:0000259" key="10">
    <source>
        <dbReference type="PROSITE" id="PS50887"/>
    </source>
</evidence>
<dbReference type="Pfam" id="PF02743">
    <property type="entry name" value="dCache_1"/>
    <property type="match status" value="1"/>
</dbReference>
<dbReference type="Gene3D" id="2.10.70.100">
    <property type="match status" value="1"/>
</dbReference>
<evidence type="ECO:0000256" key="4">
    <source>
        <dbReference type="ARBA" id="ARBA00022989"/>
    </source>
</evidence>